<comment type="caution">
    <text evidence="1">The sequence shown here is derived from an EMBL/GenBank/DDBJ whole genome shotgun (WGS) entry which is preliminary data.</text>
</comment>
<dbReference type="Proteomes" id="UP000197068">
    <property type="component" value="Unassembled WGS sequence"/>
</dbReference>
<evidence type="ECO:0008006" key="3">
    <source>
        <dbReference type="Google" id="ProtNLM"/>
    </source>
</evidence>
<dbReference type="Pfam" id="PF10719">
    <property type="entry name" value="ComFB"/>
    <property type="match status" value="1"/>
</dbReference>
<reference evidence="1 2" key="1">
    <citation type="submission" date="2017-06" db="EMBL/GenBank/DDBJ databases">
        <title>Whole Genome Sequences of Colwellia marinimaniae MTCD1.</title>
        <authorList>
            <person name="Kusumoto H."/>
            <person name="Inoue M."/>
            <person name="Tanikawa K."/>
            <person name="Maeji H."/>
            <person name="Cameron J.H."/>
            <person name="Bartlett D.H."/>
        </authorList>
    </citation>
    <scope>NUCLEOTIDE SEQUENCE [LARGE SCALE GENOMIC DNA]</scope>
    <source>
        <strain evidence="1 2">MTCD1</strain>
    </source>
</reference>
<proteinExistence type="predicted"/>
<protein>
    <recommendedName>
        <fullName evidence="3">Competence protein ComFB</fullName>
    </recommendedName>
</protein>
<name>A0ABQ0MZ97_9GAMM</name>
<dbReference type="EMBL" id="BDQM01000040">
    <property type="protein sequence ID" value="GAW97663.1"/>
    <property type="molecule type" value="Genomic_DNA"/>
</dbReference>
<dbReference type="RefSeq" id="WP_057181734.1">
    <property type="nucleotide sequence ID" value="NZ_BDQM01000040.1"/>
</dbReference>
<evidence type="ECO:0000313" key="2">
    <source>
        <dbReference type="Proteomes" id="UP000197068"/>
    </source>
</evidence>
<keyword evidence="2" id="KW-1185">Reference proteome</keyword>
<dbReference type="InterPro" id="IPR019657">
    <property type="entry name" value="ComFB"/>
</dbReference>
<organism evidence="1 2">
    <name type="scientific">Colwellia marinimaniae</name>
    <dbReference type="NCBI Taxonomy" id="1513592"/>
    <lineage>
        <taxon>Bacteria</taxon>
        <taxon>Pseudomonadati</taxon>
        <taxon>Pseudomonadota</taxon>
        <taxon>Gammaproteobacteria</taxon>
        <taxon>Alteromonadales</taxon>
        <taxon>Colwelliaceae</taxon>
        <taxon>Colwellia</taxon>
    </lineage>
</organism>
<evidence type="ECO:0000313" key="1">
    <source>
        <dbReference type="EMBL" id="GAW97663.1"/>
    </source>
</evidence>
<accession>A0ABQ0MZ97</accession>
<gene>
    <name evidence="1" type="ORF">MTCD1_03303</name>
</gene>
<sequence>MKISEDIHNYYEKLVLQHFFKAKFDDKYDEDFIADLTCVVLNQLPTRYIRHEVDMAFYLPPSERFDMENKVKEAIAKALAFMHESRKE</sequence>